<name>A0ABS7VPL4_9HYPH</name>
<gene>
    <name evidence="2" type="ORF">K9B37_14550</name>
</gene>
<proteinExistence type="predicted"/>
<dbReference type="EMBL" id="JAIRBM010000010">
    <property type="protein sequence ID" value="MBZ6077496.1"/>
    <property type="molecule type" value="Genomic_DNA"/>
</dbReference>
<feature type="signal peptide" evidence="1">
    <location>
        <begin position="1"/>
        <end position="20"/>
    </location>
</feature>
<keyword evidence="1" id="KW-0732">Signal</keyword>
<protein>
    <submittedName>
        <fullName evidence="2">Uncharacterized protein</fullName>
    </submittedName>
</protein>
<evidence type="ECO:0000313" key="3">
    <source>
        <dbReference type="Proteomes" id="UP000704176"/>
    </source>
</evidence>
<dbReference type="Proteomes" id="UP000704176">
    <property type="component" value="Unassembled WGS sequence"/>
</dbReference>
<feature type="chain" id="PRO_5047449134" evidence="1">
    <location>
        <begin position="21"/>
        <end position="115"/>
    </location>
</feature>
<sequence>MSRVVIAFGFLSLGAGACLAATLKPVENKGLSVERAIHRSSGSEKVLSTKIFLQLMNPNDTSVDVRNVRCEFHDGDKLVKQFSIARLTVKPGENKYEAPQTVDGSFNRALCKLGK</sequence>
<dbReference type="PROSITE" id="PS51257">
    <property type="entry name" value="PROKAR_LIPOPROTEIN"/>
    <property type="match status" value="1"/>
</dbReference>
<comment type="caution">
    <text evidence="2">The sequence shown here is derived from an EMBL/GenBank/DDBJ whole genome shotgun (WGS) entry which is preliminary data.</text>
</comment>
<dbReference type="RefSeq" id="WP_224313961.1">
    <property type="nucleotide sequence ID" value="NZ_JAIRBM010000010.1"/>
</dbReference>
<reference evidence="2 3" key="1">
    <citation type="submission" date="2021-09" db="EMBL/GenBank/DDBJ databases">
        <title>The complete genome sequence of a new microorganism.</title>
        <authorList>
            <person name="Zi Z."/>
        </authorList>
    </citation>
    <scope>NUCLEOTIDE SEQUENCE [LARGE SCALE GENOMIC DNA]</scope>
    <source>
        <strain evidence="2 3">WGZ8</strain>
    </source>
</reference>
<evidence type="ECO:0000256" key="1">
    <source>
        <dbReference type="SAM" id="SignalP"/>
    </source>
</evidence>
<evidence type="ECO:0000313" key="2">
    <source>
        <dbReference type="EMBL" id="MBZ6077496.1"/>
    </source>
</evidence>
<accession>A0ABS7VPL4</accession>
<keyword evidence="3" id="KW-1185">Reference proteome</keyword>
<organism evidence="2 3">
    <name type="scientific">Microvirga puerhi</name>
    <dbReference type="NCBI Taxonomy" id="2876078"/>
    <lineage>
        <taxon>Bacteria</taxon>
        <taxon>Pseudomonadati</taxon>
        <taxon>Pseudomonadota</taxon>
        <taxon>Alphaproteobacteria</taxon>
        <taxon>Hyphomicrobiales</taxon>
        <taxon>Methylobacteriaceae</taxon>
        <taxon>Microvirga</taxon>
    </lineage>
</organism>